<proteinExistence type="predicted"/>
<evidence type="ECO:0000256" key="1">
    <source>
        <dbReference type="SAM" id="MobiDB-lite"/>
    </source>
</evidence>
<protein>
    <submittedName>
        <fullName evidence="2">Uncharacterized protein</fullName>
    </submittedName>
</protein>
<evidence type="ECO:0000313" key="2">
    <source>
        <dbReference type="EMBL" id="KAG2599790.1"/>
    </source>
</evidence>
<accession>A0A8T0SMH4</accession>
<dbReference type="Proteomes" id="UP000823388">
    <property type="component" value="Chromosome 5K"/>
</dbReference>
<evidence type="ECO:0000313" key="3">
    <source>
        <dbReference type="Proteomes" id="UP000823388"/>
    </source>
</evidence>
<dbReference type="AlphaFoldDB" id="A0A8T0SMH4"/>
<keyword evidence="3" id="KW-1185">Reference proteome</keyword>
<comment type="caution">
    <text evidence="2">The sequence shown here is derived from an EMBL/GenBank/DDBJ whole genome shotgun (WGS) entry which is preliminary data.</text>
</comment>
<sequence>MAVEAVEMKLDAVMMTAPGSGWLFPGRSTKPAEDSAAFASGFGEFGGTKRPEASRKMAVTLERLHNEHDARSGEQGGGGQGQAGGNQEDEDDQGRAELHRLAPGVPLGVPPSALVHGLHRQGAAPQL</sequence>
<dbReference type="EMBL" id="CM029045">
    <property type="protein sequence ID" value="KAG2599790.1"/>
    <property type="molecule type" value="Genomic_DNA"/>
</dbReference>
<gene>
    <name evidence="2" type="ORF">PVAP13_5KG419614</name>
</gene>
<reference evidence="2" key="1">
    <citation type="submission" date="2020-05" db="EMBL/GenBank/DDBJ databases">
        <title>WGS assembly of Panicum virgatum.</title>
        <authorList>
            <person name="Lovell J.T."/>
            <person name="Jenkins J."/>
            <person name="Shu S."/>
            <person name="Juenger T.E."/>
            <person name="Schmutz J."/>
        </authorList>
    </citation>
    <scope>NUCLEOTIDE SEQUENCE</scope>
    <source>
        <strain evidence="2">AP13</strain>
    </source>
</reference>
<name>A0A8T0SMH4_PANVG</name>
<feature type="region of interest" description="Disordered" evidence="1">
    <location>
        <begin position="63"/>
        <end position="127"/>
    </location>
</feature>
<feature type="compositionally biased region" description="Gly residues" evidence="1">
    <location>
        <begin position="74"/>
        <end position="84"/>
    </location>
</feature>
<organism evidence="2 3">
    <name type="scientific">Panicum virgatum</name>
    <name type="common">Blackwell switchgrass</name>
    <dbReference type="NCBI Taxonomy" id="38727"/>
    <lineage>
        <taxon>Eukaryota</taxon>
        <taxon>Viridiplantae</taxon>
        <taxon>Streptophyta</taxon>
        <taxon>Embryophyta</taxon>
        <taxon>Tracheophyta</taxon>
        <taxon>Spermatophyta</taxon>
        <taxon>Magnoliopsida</taxon>
        <taxon>Liliopsida</taxon>
        <taxon>Poales</taxon>
        <taxon>Poaceae</taxon>
        <taxon>PACMAD clade</taxon>
        <taxon>Panicoideae</taxon>
        <taxon>Panicodae</taxon>
        <taxon>Paniceae</taxon>
        <taxon>Panicinae</taxon>
        <taxon>Panicum</taxon>
        <taxon>Panicum sect. Hiantes</taxon>
    </lineage>
</organism>
<feature type="compositionally biased region" description="Basic and acidic residues" evidence="1">
    <location>
        <begin position="63"/>
        <end position="72"/>
    </location>
</feature>